<dbReference type="STRING" id="42155.A0A0R3QFH8"/>
<evidence type="ECO:0000256" key="1">
    <source>
        <dbReference type="SAM" id="Phobius"/>
    </source>
</evidence>
<feature type="transmembrane region" description="Helical" evidence="1">
    <location>
        <begin position="121"/>
        <end position="143"/>
    </location>
</feature>
<sequence>MRTLPAAIDELSLDELSGNALSPISEQKEHKFLSDFFISPPMTSSSPMQIPNSNSPFGSPPLASLGESLFQQNKRTIDLPSATTQLKGLMGLPGTLNSEGQTLLFFFFRQRSQTCVMKNQCLLCIKIIYLLSKGILVVFSLVFKNIL</sequence>
<organism evidence="2">
    <name type="scientific">Brugia timori</name>
    <dbReference type="NCBI Taxonomy" id="42155"/>
    <lineage>
        <taxon>Eukaryota</taxon>
        <taxon>Metazoa</taxon>
        <taxon>Ecdysozoa</taxon>
        <taxon>Nematoda</taxon>
        <taxon>Chromadorea</taxon>
        <taxon>Rhabditida</taxon>
        <taxon>Spirurina</taxon>
        <taxon>Spiruromorpha</taxon>
        <taxon>Filarioidea</taxon>
        <taxon>Onchocercidae</taxon>
        <taxon>Brugia</taxon>
    </lineage>
</organism>
<protein>
    <submittedName>
        <fullName evidence="2">Uncharacterized protein</fullName>
    </submittedName>
</protein>
<evidence type="ECO:0000313" key="2">
    <source>
        <dbReference type="WBParaSite" id="BTMF_0000512401-mRNA-1"/>
    </source>
</evidence>
<reference evidence="2" key="1">
    <citation type="submission" date="2017-02" db="UniProtKB">
        <authorList>
            <consortium name="WormBaseParasite"/>
        </authorList>
    </citation>
    <scope>IDENTIFICATION</scope>
</reference>
<accession>A0A0R3QFH8</accession>
<name>A0A0R3QFH8_9BILA</name>
<keyword evidence="1" id="KW-0812">Transmembrane</keyword>
<keyword evidence="1" id="KW-0472">Membrane</keyword>
<keyword evidence="1" id="KW-1133">Transmembrane helix</keyword>
<dbReference type="WBParaSite" id="BTMF_0000512401-mRNA-1">
    <property type="protein sequence ID" value="BTMF_0000512401-mRNA-1"/>
    <property type="gene ID" value="BTMF_0000512401"/>
</dbReference>
<dbReference type="AlphaFoldDB" id="A0A0R3QFH8"/>
<proteinExistence type="predicted"/>